<sequence>MHENMIFEKEEFGKIRTLLIEGEPWFVGKDAAKY</sequence>
<dbReference type="Proteomes" id="UP000070539">
    <property type="component" value="Unassembled WGS sequence"/>
</dbReference>
<reference evidence="1 2" key="1">
    <citation type="submission" date="2016-01" db="EMBL/GenBank/DDBJ databases">
        <title>Genome sequence of Clostridium neopropionicum X4, DSM-3847.</title>
        <authorList>
            <person name="Poehlein A."/>
            <person name="Beck M.H."/>
            <person name="Bengelsdorf F.R."/>
            <person name="Daniel R."/>
            <person name="Duerre P."/>
        </authorList>
    </citation>
    <scope>NUCLEOTIDE SEQUENCE [LARGE SCALE GENOMIC DNA]</scope>
    <source>
        <strain evidence="1 2">DSM-3847</strain>
    </source>
</reference>
<evidence type="ECO:0000313" key="1">
    <source>
        <dbReference type="EMBL" id="KXL52246.1"/>
    </source>
</evidence>
<dbReference type="STRING" id="36847.CLNEO_24110"/>
<evidence type="ECO:0008006" key="3">
    <source>
        <dbReference type="Google" id="ProtNLM"/>
    </source>
</evidence>
<comment type="caution">
    <text evidence="1">The sequence shown here is derived from an EMBL/GenBank/DDBJ whole genome shotgun (WGS) entry which is preliminary data.</text>
</comment>
<accession>A0A136WCR9</accession>
<name>A0A136WCR9_9FIRM</name>
<organism evidence="1 2">
    <name type="scientific">Anaerotignum neopropionicum</name>
    <dbReference type="NCBI Taxonomy" id="36847"/>
    <lineage>
        <taxon>Bacteria</taxon>
        <taxon>Bacillati</taxon>
        <taxon>Bacillota</taxon>
        <taxon>Clostridia</taxon>
        <taxon>Lachnospirales</taxon>
        <taxon>Anaerotignaceae</taxon>
        <taxon>Anaerotignum</taxon>
    </lineage>
</organism>
<gene>
    <name evidence="1" type="ORF">CLNEO_24110</name>
</gene>
<keyword evidence="2" id="KW-1185">Reference proteome</keyword>
<dbReference type="AlphaFoldDB" id="A0A136WCR9"/>
<evidence type="ECO:0000313" key="2">
    <source>
        <dbReference type="Proteomes" id="UP000070539"/>
    </source>
</evidence>
<dbReference type="EMBL" id="LRVM01000009">
    <property type="protein sequence ID" value="KXL52246.1"/>
    <property type="molecule type" value="Genomic_DNA"/>
</dbReference>
<proteinExistence type="predicted"/>
<protein>
    <recommendedName>
        <fullName evidence="3">Bro-N domain-containing protein</fullName>
    </recommendedName>
</protein>